<accession>A0A0A0LWP6</accession>
<reference evidence="1 2" key="3">
    <citation type="journal article" date="2010" name="BMC Genomics">
        <title>Transcriptome sequencing and comparative analysis of cucumber flowers with different sex types.</title>
        <authorList>
            <person name="Guo S."/>
            <person name="Zheng Y."/>
            <person name="Joung J.G."/>
            <person name="Liu S."/>
            <person name="Zhang Z."/>
            <person name="Crasta O.R."/>
            <person name="Sobral B.W."/>
            <person name="Xu Y."/>
            <person name="Huang S."/>
            <person name="Fei Z."/>
        </authorList>
    </citation>
    <scope>NUCLEOTIDE SEQUENCE [LARGE SCALE GENOMIC DNA]</scope>
    <source>
        <strain evidence="2">cv. 9930</strain>
    </source>
</reference>
<evidence type="ECO:0000313" key="1">
    <source>
        <dbReference type="EMBL" id="KGN66310.1"/>
    </source>
</evidence>
<dbReference type="Gramene" id="KGN66310">
    <property type="protein sequence ID" value="KGN66310"/>
    <property type="gene ID" value="Csa_1G597080"/>
</dbReference>
<reference evidence="1 2" key="4">
    <citation type="journal article" date="2011" name="BMC Genomics">
        <title>RNA-Seq improves annotation of protein-coding genes in the cucumber genome.</title>
        <authorList>
            <person name="Li Z."/>
            <person name="Zhang Z."/>
            <person name="Yan P."/>
            <person name="Huang S."/>
            <person name="Fei Z."/>
            <person name="Lin K."/>
        </authorList>
    </citation>
    <scope>NUCLEOTIDE SEQUENCE [LARGE SCALE GENOMIC DNA]</scope>
    <source>
        <strain evidence="2">cv. 9930</strain>
    </source>
</reference>
<dbReference type="AlphaFoldDB" id="A0A0A0LWP6"/>
<evidence type="ECO:0000313" key="2">
    <source>
        <dbReference type="Proteomes" id="UP000029981"/>
    </source>
</evidence>
<dbReference type="EMBL" id="CM002922">
    <property type="protein sequence ID" value="KGN66310.1"/>
    <property type="molecule type" value="Genomic_DNA"/>
</dbReference>
<organism evidence="1 2">
    <name type="scientific">Cucumis sativus</name>
    <name type="common">Cucumber</name>
    <dbReference type="NCBI Taxonomy" id="3659"/>
    <lineage>
        <taxon>Eukaryota</taxon>
        <taxon>Viridiplantae</taxon>
        <taxon>Streptophyta</taxon>
        <taxon>Embryophyta</taxon>
        <taxon>Tracheophyta</taxon>
        <taxon>Spermatophyta</taxon>
        <taxon>Magnoliopsida</taxon>
        <taxon>eudicotyledons</taxon>
        <taxon>Gunneridae</taxon>
        <taxon>Pentapetalae</taxon>
        <taxon>rosids</taxon>
        <taxon>fabids</taxon>
        <taxon>Cucurbitales</taxon>
        <taxon>Cucurbitaceae</taxon>
        <taxon>Benincaseae</taxon>
        <taxon>Cucumis</taxon>
    </lineage>
</organism>
<protein>
    <submittedName>
        <fullName evidence="1">Uncharacterized protein</fullName>
    </submittedName>
</protein>
<proteinExistence type="predicted"/>
<name>A0A0A0LWP6_CUCSA</name>
<reference evidence="1 2" key="2">
    <citation type="journal article" date="2009" name="PLoS ONE">
        <title>An integrated genetic and cytogenetic map of the cucumber genome.</title>
        <authorList>
            <person name="Ren Y."/>
            <person name="Zhang Z."/>
            <person name="Liu J."/>
            <person name="Staub J.E."/>
            <person name="Han Y."/>
            <person name="Cheng Z."/>
            <person name="Li X."/>
            <person name="Lu J."/>
            <person name="Miao H."/>
            <person name="Kang H."/>
            <person name="Xie B."/>
            <person name="Gu X."/>
            <person name="Wang X."/>
            <person name="Du Y."/>
            <person name="Jin W."/>
            <person name="Huang S."/>
        </authorList>
    </citation>
    <scope>NUCLEOTIDE SEQUENCE [LARGE SCALE GENOMIC DNA]</scope>
    <source>
        <strain evidence="2">cv. 9930</strain>
    </source>
</reference>
<keyword evidence="2" id="KW-1185">Reference proteome</keyword>
<reference evidence="1 2" key="1">
    <citation type="journal article" date="2009" name="Nat. Genet.">
        <title>The genome of the cucumber, Cucumis sativus L.</title>
        <authorList>
            <person name="Huang S."/>
            <person name="Li R."/>
            <person name="Zhang Z."/>
            <person name="Li L."/>
            <person name="Gu X."/>
            <person name="Fan W."/>
            <person name="Lucas W.J."/>
            <person name="Wang X."/>
            <person name="Xie B."/>
            <person name="Ni P."/>
            <person name="Ren Y."/>
            <person name="Zhu H."/>
            <person name="Li J."/>
            <person name="Lin K."/>
            <person name="Jin W."/>
            <person name="Fei Z."/>
            <person name="Li G."/>
            <person name="Staub J."/>
            <person name="Kilian A."/>
            <person name="van der Vossen E.A."/>
            <person name="Wu Y."/>
            <person name="Guo J."/>
            <person name="He J."/>
            <person name="Jia Z."/>
            <person name="Ren Y."/>
            <person name="Tian G."/>
            <person name="Lu Y."/>
            <person name="Ruan J."/>
            <person name="Qian W."/>
            <person name="Wang M."/>
            <person name="Huang Q."/>
            <person name="Li B."/>
            <person name="Xuan Z."/>
            <person name="Cao J."/>
            <person name="Asan"/>
            <person name="Wu Z."/>
            <person name="Zhang J."/>
            <person name="Cai Q."/>
            <person name="Bai Y."/>
            <person name="Zhao B."/>
            <person name="Han Y."/>
            <person name="Li Y."/>
            <person name="Li X."/>
            <person name="Wang S."/>
            <person name="Shi Q."/>
            <person name="Liu S."/>
            <person name="Cho W.K."/>
            <person name="Kim J.Y."/>
            <person name="Xu Y."/>
            <person name="Heller-Uszynska K."/>
            <person name="Miao H."/>
            <person name="Cheng Z."/>
            <person name="Zhang S."/>
            <person name="Wu J."/>
            <person name="Yang Y."/>
            <person name="Kang H."/>
            <person name="Li M."/>
            <person name="Liang H."/>
            <person name="Ren X."/>
            <person name="Shi Z."/>
            <person name="Wen M."/>
            <person name="Jian M."/>
            <person name="Yang H."/>
            <person name="Zhang G."/>
            <person name="Yang Z."/>
            <person name="Chen R."/>
            <person name="Liu S."/>
            <person name="Li J."/>
            <person name="Ma L."/>
            <person name="Liu H."/>
            <person name="Zhou Y."/>
            <person name="Zhao J."/>
            <person name="Fang X."/>
            <person name="Li G."/>
            <person name="Fang L."/>
            <person name="Li Y."/>
            <person name="Liu D."/>
            <person name="Zheng H."/>
            <person name="Zhang Y."/>
            <person name="Qin N."/>
            <person name="Li Z."/>
            <person name="Yang G."/>
            <person name="Yang S."/>
            <person name="Bolund L."/>
            <person name="Kristiansen K."/>
            <person name="Zheng H."/>
            <person name="Li S."/>
            <person name="Zhang X."/>
            <person name="Yang H."/>
            <person name="Wang J."/>
            <person name="Sun R."/>
            <person name="Zhang B."/>
            <person name="Jiang S."/>
            <person name="Wang J."/>
            <person name="Du Y."/>
            <person name="Li S."/>
        </authorList>
    </citation>
    <scope>NUCLEOTIDE SEQUENCE [LARGE SCALE GENOMIC DNA]</scope>
    <source>
        <strain evidence="2">cv. 9930</strain>
    </source>
</reference>
<gene>
    <name evidence="1" type="ORF">Csa_1G597080</name>
</gene>
<dbReference type="Proteomes" id="UP000029981">
    <property type="component" value="Chromosome 1"/>
</dbReference>
<sequence>MNKGPQEDVERMNRRNEIMHYSPRELDARPKVLSSSAYVDSVGTFLRFFWSISKPTTRRFLYIFRPSLKPLIS</sequence>